<comment type="caution">
    <text evidence="2">The sequence shown here is derived from an EMBL/GenBank/DDBJ whole genome shotgun (WGS) entry which is preliminary data.</text>
</comment>
<accession>A0ABV9P1C0</accession>
<keyword evidence="1" id="KW-0732">Signal</keyword>
<organism evidence="2 3">
    <name type="scientific">Flavobacterium ponti</name>
    <dbReference type="NCBI Taxonomy" id="665133"/>
    <lineage>
        <taxon>Bacteria</taxon>
        <taxon>Pseudomonadati</taxon>
        <taxon>Bacteroidota</taxon>
        <taxon>Flavobacteriia</taxon>
        <taxon>Flavobacteriales</taxon>
        <taxon>Flavobacteriaceae</taxon>
        <taxon>Flavobacterium</taxon>
    </lineage>
</organism>
<name>A0ABV9P1C0_9FLAO</name>
<feature type="chain" id="PRO_5046517288" description="DUF4280 domain-containing protein" evidence="1">
    <location>
        <begin position="20"/>
        <end position="149"/>
    </location>
</feature>
<evidence type="ECO:0008006" key="4">
    <source>
        <dbReference type="Google" id="ProtNLM"/>
    </source>
</evidence>
<keyword evidence="3" id="KW-1185">Reference proteome</keyword>
<dbReference type="Proteomes" id="UP001595885">
    <property type="component" value="Unassembled WGS sequence"/>
</dbReference>
<reference evidence="3" key="1">
    <citation type="journal article" date="2019" name="Int. J. Syst. Evol. Microbiol.">
        <title>The Global Catalogue of Microorganisms (GCM) 10K type strain sequencing project: providing services to taxonomists for standard genome sequencing and annotation.</title>
        <authorList>
            <consortium name="The Broad Institute Genomics Platform"/>
            <consortium name="The Broad Institute Genome Sequencing Center for Infectious Disease"/>
            <person name="Wu L."/>
            <person name="Ma J."/>
        </authorList>
    </citation>
    <scope>NUCLEOTIDE SEQUENCE [LARGE SCALE GENOMIC DNA]</scope>
    <source>
        <strain evidence="3">CCUG 50349</strain>
    </source>
</reference>
<proteinExistence type="predicted"/>
<protein>
    <recommendedName>
        <fullName evidence="4">DUF4280 domain-containing protein</fullName>
    </recommendedName>
</protein>
<dbReference type="RefSeq" id="WP_379738775.1">
    <property type="nucleotide sequence ID" value="NZ_JBHSGW010000003.1"/>
</dbReference>
<evidence type="ECO:0000313" key="3">
    <source>
        <dbReference type="Proteomes" id="UP001595885"/>
    </source>
</evidence>
<evidence type="ECO:0000313" key="2">
    <source>
        <dbReference type="EMBL" id="MFC4739392.1"/>
    </source>
</evidence>
<dbReference type="EMBL" id="JBHSGW010000003">
    <property type="protein sequence ID" value="MFC4739392.1"/>
    <property type="molecule type" value="Genomic_DNA"/>
</dbReference>
<feature type="signal peptide" evidence="1">
    <location>
        <begin position="1"/>
        <end position="19"/>
    </location>
</feature>
<sequence>MKKLVFGLIAIVMFSFVGNSTPCLNLESETSIESELTEKPKIPITISIDFGRKSKGCKGFGVCKVDISLDLEDIFQAVSNGMGGVDVSFGEKGMNIIKQTFNGSAVIIEEDYVLSDNVCEKLEIQKGYTLKAGKYTANKNNDGNYTLKF</sequence>
<gene>
    <name evidence="2" type="ORF">ACFO3U_05245</name>
</gene>
<evidence type="ECO:0000256" key="1">
    <source>
        <dbReference type="SAM" id="SignalP"/>
    </source>
</evidence>